<proteinExistence type="inferred from homology"/>
<evidence type="ECO:0000256" key="7">
    <source>
        <dbReference type="SAM" id="Phobius"/>
    </source>
</evidence>
<feature type="transmembrane region" description="Helical" evidence="7">
    <location>
        <begin position="58"/>
        <end position="82"/>
    </location>
</feature>
<name>A0A1H8IYD0_9RHOB</name>
<keyword evidence="5 7" id="KW-1133">Transmembrane helix</keyword>
<dbReference type="PANTHER" id="PTHR34584:SF1">
    <property type="entry name" value="NA(+)_H(+) ANTIPORTER SUBUNIT E1"/>
    <property type="match status" value="1"/>
</dbReference>
<feature type="transmembrane region" description="Helical" evidence="7">
    <location>
        <begin position="6"/>
        <end position="22"/>
    </location>
</feature>
<accession>A0A1H8IYD0</accession>
<dbReference type="InterPro" id="IPR002758">
    <property type="entry name" value="Cation_antiport_E"/>
</dbReference>
<reference evidence="8 9" key="1">
    <citation type="submission" date="2016-10" db="EMBL/GenBank/DDBJ databases">
        <authorList>
            <person name="de Groot N.N."/>
        </authorList>
    </citation>
    <scope>NUCLEOTIDE SEQUENCE [LARGE SCALE GENOMIC DNA]</scope>
    <source>
        <strain evidence="8 9">DSM 8512</strain>
    </source>
</reference>
<evidence type="ECO:0000256" key="5">
    <source>
        <dbReference type="ARBA" id="ARBA00022989"/>
    </source>
</evidence>
<dbReference type="STRING" id="34002.SAMN04489859_101474"/>
<dbReference type="PIRSF" id="PIRSF019239">
    <property type="entry name" value="MrpE"/>
    <property type="match status" value="1"/>
</dbReference>
<feature type="transmembrane region" description="Helical" evidence="7">
    <location>
        <begin position="29"/>
        <end position="46"/>
    </location>
</feature>
<protein>
    <submittedName>
        <fullName evidence="8">Multisubunit potassium/proton antiporter, PhaE subunit</fullName>
    </submittedName>
</protein>
<dbReference type="Pfam" id="PF01899">
    <property type="entry name" value="MNHE"/>
    <property type="match status" value="1"/>
</dbReference>
<dbReference type="NCBIfam" id="NF006520">
    <property type="entry name" value="PRK08965.1-4"/>
    <property type="match status" value="1"/>
</dbReference>
<keyword evidence="6 7" id="KW-0472">Membrane</keyword>
<keyword evidence="9" id="KW-1185">Reference proteome</keyword>
<evidence type="ECO:0000313" key="9">
    <source>
        <dbReference type="Proteomes" id="UP000199054"/>
    </source>
</evidence>
<dbReference type="PANTHER" id="PTHR34584">
    <property type="entry name" value="NA(+)/H(+) ANTIPORTER SUBUNIT E1"/>
    <property type="match status" value="1"/>
</dbReference>
<sequence length="162" mass="18508">MSRLIPYPLVSFMLLLMWLLLTRFSLGHVVLGGGLAVLAGWAMAALQPVPLRLRRWTMIVRLFFVVGWDIIRSNIAVAGLILTNGRHGKRTSGFVLIELELRNPNGLAVLACIVTATPGTAWLDYDSERNMLILHVFDLLDEEEWRQIIRDRYESMLMEIFE</sequence>
<gene>
    <name evidence="8" type="ORF">SAMN04489859_101474</name>
</gene>
<dbReference type="RefSeq" id="WP_090612449.1">
    <property type="nucleotide sequence ID" value="NZ_CP067124.1"/>
</dbReference>
<dbReference type="GO" id="GO:0008324">
    <property type="term" value="F:monoatomic cation transmembrane transporter activity"/>
    <property type="evidence" value="ECO:0007669"/>
    <property type="project" value="InterPro"/>
</dbReference>
<dbReference type="Proteomes" id="UP000199054">
    <property type="component" value="Unassembled WGS sequence"/>
</dbReference>
<evidence type="ECO:0000256" key="2">
    <source>
        <dbReference type="ARBA" id="ARBA00006228"/>
    </source>
</evidence>
<dbReference type="OrthoDB" id="9807187at2"/>
<dbReference type="EMBL" id="FODE01000014">
    <property type="protein sequence ID" value="SEN72698.1"/>
    <property type="molecule type" value="Genomic_DNA"/>
</dbReference>
<evidence type="ECO:0000256" key="1">
    <source>
        <dbReference type="ARBA" id="ARBA00004651"/>
    </source>
</evidence>
<organism evidence="8 9">
    <name type="scientific">Paracoccus alcaliphilus</name>
    <dbReference type="NCBI Taxonomy" id="34002"/>
    <lineage>
        <taxon>Bacteria</taxon>
        <taxon>Pseudomonadati</taxon>
        <taxon>Pseudomonadota</taxon>
        <taxon>Alphaproteobacteria</taxon>
        <taxon>Rhodobacterales</taxon>
        <taxon>Paracoccaceae</taxon>
        <taxon>Paracoccus</taxon>
    </lineage>
</organism>
<evidence type="ECO:0000256" key="6">
    <source>
        <dbReference type="ARBA" id="ARBA00023136"/>
    </source>
</evidence>
<keyword evidence="3" id="KW-1003">Cell membrane</keyword>
<comment type="similarity">
    <text evidence="2">Belongs to the CPA3 antiporters (TC 2.A.63) subunit E family.</text>
</comment>
<dbReference type="AlphaFoldDB" id="A0A1H8IYD0"/>
<dbReference type="GO" id="GO:0005886">
    <property type="term" value="C:plasma membrane"/>
    <property type="evidence" value="ECO:0007669"/>
    <property type="project" value="UniProtKB-SubCell"/>
</dbReference>
<evidence type="ECO:0000256" key="4">
    <source>
        <dbReference type="ARBA" id="ARBA00022692"/>
    </source>
</evidence>
<evidence type="ECO:0000313" key="8">
    <source>
        <dbReference type="EMBL" id="SEN72698.1"/>
    </source>
</evidence>
<keyword evidence="4 7" id="KW-0812">Transmembrane</keyword>
<comment type="subcellular location">
    <subcellularLocation>
        <location evidence="1">Cell membrane</location>
        <topology evidence="1">Multi-pass membrane protein</topology>
    </subcellularLocation>
</comment>
<evidence type="ECO:0000256" key="3">
    <source>
        <dbReference type="ARBA" id="ARBA00022475"/>
    </source>
</evidence>